<dbReference type="Pfam" id="PF10551">
    <property type="entry name" value="MULE"/>
    <property type="match status" value="1"/>
</dbReference>
<dbReference type="EMBL" id="JAICCE010000017">
    <property type="protein sequence ID" value="KAG9266185.1"/>
    <property type="molecule type" value="Genomic_DNA"/>
</dbReference>
<evidence type="ECO:0000313" key="5">
    <source>
        <dbReference type="Proteomes" id="UP000752171"/>
    </source>
</evidence>
<evidence type="ECO:0000313" key="4">
    <source>
        <dbReference type="EMBL" id="KAG9266185.1"/>
    </source>
</evidence>
<evidence type="ECO:0000313" key="3">
    <source>
        <dbReference type="EMBL" id="KAG9259831.1"/>
    </source>
</evidence>
<dbReference type="Proteomes" id="UP000752171">
    <property type="component" value="Unassembled WGS sequence"/>
</dbReference>
<dbReference type="PANTHER" id="PTHR33977:SF1">
    <property type="entry name" value="ZINC ION BINDING PROTEIN"/>
    <property type="match status" value="1"/>
</dbReference>
<gene>
    <name evidence="4" type="ORF">AMEX_G20697</name>
    <name evidence="3" type="ORF">AMEX_G27447</name>
</gene>
<protein>
    <recommendedName>
        <fullName evidence="2">SWIM-type domain-containing protein</fullName>
    </recommendedName>
</protein>
<feature type="domain" description="SWIM-type" evidence="2">
    <location>
        <begin position="522"/>
        <end position="553"/>
    </location>
</feature>
<reference evidence="3 5" key="1">
    <citation type="submission" date="2021-07" db="EMBL/GenBank/DDBJ databases">
        <authorList>
            <person name="Imarazene B."/>
            <person name="Zahm M."/>
            <person name="Klopp C."/>
            <person name="Cabau C."/>
            <person name="Beille S."/>
            <person name="Jouanno E."/>
            <person name="Castinel A."/>
            <person name="Lluch J."/>
            <person name="Gil L."/>
            <person name="Kuchtly C."/>
            <person name="Lopez Roques C."/>
            <person name="Donnadieu C."/>
            <person name="Parrinello H."/>
            <person name="Journot L."/>
            <person name="Du K."/>
            <person name="Schartl M."/>
            <person name="Retaux S."/>
            <person name="Guiguen Y."/>
        </authorList>
    </citation>
    <scope>NUCLEOTIDE SEQUENCE [LARGE SCALE GENOMIC DNA]</scope>
    <source>
        <strain evidence="3">Pach_M1</strain>
        <tissue evidence="3">Testis</tissue>
    </source>
</reference>
<dbReference type="InterPro" id="IPR007527">
    <property type="entry name" value="Znf_SWIM"/>
</dbReference>
<proteinExistence type="predicted"/>
<organism evidence="3 5">
    <name type="scientific">Astyanax mexicanus</name>
    <name type="common">Blind cave fish</name>
    <name type="synonym">Astyanax fasciatus mexicanus</name>
    <dbReference type="NCBI Taxonomy" id="7994"/>
    <lineage>
        <taxon>Eukaryota</taxon>
        <taxon>Metazoa</taxon>
        <taxon>Chordata</taxon>
        <taxon>Craniata</taxon>
        <taxon>Vertebrata</taxon>
        <taxon>Euteleostomi</taxon>
        <taxon>Actinopterygii</taxon>
        <taxon>Neopterygii</taxon>
        <taxon>Teleostei</taxon>
        <taxon>Ostariophysi</taxon>
        <taxon>Characiformes</taxon>
        <taxon>Characoidei</taxon>
        <taxon>Acestrorhamphidae</taxon>
        <taxon>Acestrorhamphinae</taxon>
        <taxon>Astyanax</taxon>
    </lineage>
</organism>
<dbReference type="InterPro" id="IPR018289">
    <property type="entry name" value="MULE_transposase_dom"/>
</dbReference>
<evidence type="ECO:0000256" key="1">
    <source>
        <dbReference type="PROSITE-ProRule" id="PRU00325"/>
    </source>
</evidence>
<sequence>MEAHWIAAIESSLRKEADPKVKRSIQVLSGQSQDAFMSSHLHYLEECGLGNFVAMKKRHANHFQWRCERASHCKGKSTGDPQKTRANSCGAYVSFTFVNKNCYDGCIIRLMSDHSGHDPNSPLESTVNRIHPGLTDYIYTLIQQGHTNAEILLCCKDWSDTQSQSYLKDRRYHVAPDDINFIRKSYNAHTHMDLNDCVSVDRLIKSKFKDDIIYYQPLSHSEKQALIIVFSTPWQRDQLKNYGSDMIYLDATYKGITQYGFAFYAVIIKSSQGRGVPVAFFILSEESTENLSICLQKLQECVNPFQPRCVMVDRDLKEINAVQKVFPHTRILLCWFHVLQAVHRWMQRQDECKKQPALKNEVIRAMIALKQCATEADFEERSNQVVDSIDELSGTTTISNYLKMQWFQHSKMWANFGRRVFHQNSETNNLAERFFFSMKYQFLQGYANRRVDDLLHLLSEKVVTYYSYLEELYKAGRITELKKPDMGELVSRMKYKGLHDKVVFQSAGQILVPSETSEGKCYFVDLITMLCECDWAERGNLCKHIALAKHVCEERDVDIDECRRELACCLSEQGSYEWDGNYLIVHHRQSFGVVNLQTKHCTCLASSLKEICVCLRVSEILVLRDGPEENIQSFEGVSNHVKEHVTPCKTVKEMIGALYNWSESTEFCESPELLSAVNRVYQLAFGQYSSNTRKRKIQKLHKYRLRVNEAKKTIQNMHSYTLKNSLNRAMRSHRPDSHFKITAFKKRVRDGKHRIHFRDTNKAMQK</sequence>
<dbReference type="AlphaFoldDB" id="A0A8T2KSP3"/>
<dbReference type="GO" id="GO:0008270">
    <property type="term" value="F:zinc ion binding"/>
    <property type="evidence" value="ECO:0007669"/>
    <property type="project" value="UniProtKB-KW"/>
</dbReference>
<name>A0A8T2KSP3_ASTMX</name>
<comment type="caution">
    <text evidence="3">The sequence shown here is derived from an EMBL/GenBank/DDBJ whole genome shotgun (WGS) entry which is preliminary data.</text>
</comment>
<keyword evidence="1" id="KW-0863">Zinc-finger</keyword>
<accession>A0A8T2KSP3</accession>
<dbReference type="PROSITE" id="PS50966">
    <property type="entry name" value="ZF_SWIM"/>
    <property type="match status" value="1"/>
</dbReference>
<dbReference type="EMBL" id="JAICCE010000025">
    <property type="protein sequence ID" value="KAG9259831.1"/>
    <property type="molecule type" value="Genomic_DNA"/>
</dbReference>
<dbReference type="PANTHER" id="PTHR33977">
    <property type="entry name" value="ZINC ION BINDING PROTEIN"/>
    <property type="match status" value="1"/>
</dbReference>
<keyword evidence="1" id="KW-0479">Metal-binding</keyword>
<keyword evidence="1" id="KW-0862">Zinc</keyword>
<evidence type="ECO:0000259" key="2">
    <source>
        <dbReference type="PROSITE" id="PS50966"/>
    </source>
</evidence>